<evidence type="ECO:0000313" key="3">
    <source>
        <dbReference type="Proteomes" id="UP000006038"/>
    </source>
</evidence>
<sequence length="96" mass="10519">MTTGRTGETRADALVRTCPEDYMAPGGDEEEGIRSGRVSRGSGRRMAAPPQSLVGGERGRRPAATMLHHNNDDDDDDEEEEEQREKPRLGPKQSSP</sequence>
<protein>
    <submittedName>
        <fullName evidence="2">Uncharacterized protein</fullName>
    </submittedName>
</protein>
<reference evidence="2" key="2">
    <citation type="submission" date="2013-04" db="UniProtKB">
        <authorList>
            <consortium name="EnsemblPlants"/>
        </authorList>
    </citation>
    <scope>IDENTIFICATION</scope>
</reference>
<dbReference type="Proteomes" id="UP000006038">
    <property type="component" value="Chromosome 3"/>
</dbReference>
<proteinExistence type="predicted"/>
<evidence type="ECO:0000313" key="2">
    <source>
        <dbReference type="EnsemblPlants" id="OB03G34070.1"/>
    </source>
</evidence>
<feature type="region of interest" description="Disordered" evidence="1">
    <location>
        <begin position="1"/>
        <end position="96"/>
    </location>
</feature>
<accession>J3LQT1</accession>
<organism evidence="2">
    <name type="scientific">Oryza brachyantha</name>
    <name type="common">malo sina</name>
    <dbReference type="NCBI Taxonomy" id="4533"/>
    <lineage>
        <taxon>Eukaryota</taxon>
        <taxon>Viridiplantae</taxon>
        <taxon>Streptophyta</taxon>
        <taxon>Embryophyta</taxon>
        <taxon>Tracheophyta</taxon>
        <taxon>Spermatophyta</taxon>
        <taxon>Magnoliopsida</taxon>
        <taxon>Liliopsida</taxon>
        <taxon>Poales</taxon>
        <taxon>Poaceae</taxon>
        <taxon>BOP clade</taxon>
        <taxon>Oryzoideae</taxon>
        <taxon>Oryzeae</taxon>
        <taxon>Oryzinae</taxon>
        <taxon>Oryza</taxon>
    </lineage>
</organism>
<dbReference type="HOGENOM" id="CLU_2363082_0_0_1"/>
<feature type="compositionally biased region" description="Acidic residues" evidence="1">
    <location>
        <begin position="72"/>
        <end position="82"/>
    </location>
</feature>
<name>J3LQT1_ORYBR</name>
<dbReference type="Gramene" id="OB03G34070.1">
    <property type="protein sequence ID" value="OB03G34070.1"/>
    <property type="gene ID" value="OB03G34070"/>
</dbReference>
<keyword evidence="3" id="KW-1185">Reference proteome</keyword>
<dbReference type="AlphaFoldDB" id="J3LQT1"/>
<evidence type="ECO:0000256" key="1">
    <source>
        <dbReference type="SAM" id="MobiDB-lite"/>
    </source>
</evidence>
<dbReference type="EnsemblPlants" id="OB03G34070.1">
    <property type="protein sequence ID" value="OB03G34070.1"/>
    <property type="gene ID" value="OB03G34070"/>
</dbReference>
<feature type="compositionally biased region" description="Low complexity" evidence="1">
    <location>
        <begin position="35"/>
        <end position="45"/>
    </location>
</feature>
<reference evidence="2" key="1">
    <citation type="journal article" date="2013" name="Nat. Commun.">
        <title>Whole-genome sequencing of Oryza brachyantha reveals mechanisms underlying Oryza genome evolution.</title>
        <authorList>
            <person name="Chen J."/>
            <person name="Huang Q."/>
            <person name="Gao D."/>
            <person name="Wang J."/>
            <person name="Lang Y."/>
            <person name="Liu T."/>
            <person name="Li B."/>
            <person name="Bai Z."/>
            <person name="Luis Goicoechea J."/>
            <person name="Liang C."/>
            <person name="Chen C."/>
            <person name="Zhang W."/>
            <person name="Sun S."/>
            <person name="Liao Y."/>
            <person name="Zhang X."/>
            <person name="Yang L."/>
            <person name="Song C."/>
            <person name="Wang M."/>
            <person name="Shi J."/>
            <person name="Liu G."/>
            <person name="Liu J."/>
            <person name="Zhou H."/>
            <person name="Zhou W."/>
            <person name="Yu Q."/>
            <person name="An N."/>
            <person name="Chen Y."/>
            <person name="Cai Q."/>
            <person name="Wang B."/>
            <person name="Liu B."/>
            <person name="Min J."/>
            <person name="Huang Y."/>
            <person name="Wu H."/>
            <person name="Li Z."/>
            <person name="Zhang Y."/>
            <person name="Yin Y."/>
            <person name="Song W."/>
            <person name="Jiang J."/>
            <person name="Jackson S.A."/>
            <person name="Wing R.A."/>
            <person name="Wang J."/>
            <person name="Chen M."/>
        </authorList>
    </citation>
    <scope>NUCLEOTIDE SEQUENCE [LARGE SCALE GENOMIC DNA]</scope>
    <source>
        <strain evidence="2">cv. IRGC 101232</strain>
    </source>
</reference>